<comment type="caution">
    <text evidence="1">The sequence shown here is derived from an EMBL/GenBank/DDBJ whole genome shotgun (WGS) entry which is preliminary data.</text>
</comment>
<gene>
    <name evidence="1" type="ORF">K9V48_16780</name>
</gene>
<dbReference type="EMBL" id="JAIQUM010000041">
    <property type="protein sequence ID" value="MBZ5751855.1"/>
    <property type="molecule type" value="Genomic_DNA"/>
</dbReference>
<evidence type="ECO:0000313" key="1">
    <source>
        <dbReference type="EMBL" id="MBZ5751855.1"/>
    </source>
</evidence>
<evidence type="ECO:0000313" key="2">
    <source>
        <dbReference type="Proteomes" id="UP001165287"/>
    </source>
</evidence>
<reference evidence="1" key="1">
    <citation type="submission" date="2024-05" db="EMBL/GenBank/DDBJ databases">
        <title>Metabacillus sp. nov., isolated from the rhizosphere soil of tomato plants.</title>
        <authorList>
            <person name="Ma R."/>
        </authorList>
    </citation>
    <scope>NUCLEOTIDE SEQUENCE</scope>
    <source>
        <strain evidence="1">DBTR6</strain>
    </source>
</reference>
<dbReference type="RefSeq" id="WP_224140179.1">
    <property type="nucleotide sequence ID" value="NZ_JAIQUM010000041.1"/>
</dbReference>
<proteinExistence type="predicted"/>
<protein>
    <submittedName>
        <fullName evidence="1">Uncharacterized protein</fullName>
    </submittedName>
</protein>
<dbReference type="Proteomes" id="UP001165287">
    <property type="component" value="Unassembled WGS sequence"/>
</dbReference>
<organism evidence="1 2">
    <name type="scientific">Metabacillus rhizolycopersici</name>
    <dbReference type="NCBI Taxonomy" id="2875709"/>
    <lineage>
        <taxon>Bacteria</taxon>
        <taxon>Bacillati</taxon>
        <taxon>Bacillota</taxon>
        <taxon>Bacilli</taxon>
        <taxon>Bacillales</taxon>
        <taxon>Bacillaceae</taxon>
        <taxon>Metabacillus</taxon>
    </lineage>
</organism>
<sequence length="67" mass="8459">MDLIERVFSEWIQRNYRQHELIQRNEDKKLKNKSVELAKIDRLTEQFEQRMDLNAQEMEQWLIKHMR</sequence>
<keyword evidence="2" id="KW-1185">Reference proteome</keyword>
<name>A0ABS7UV76_9BACI</name>
<accession>A0ABS7UV76</accession>